<comment type="caution">
    <text evidence="1">The sequence shown here is derived from an EMBL/GenBank/DDBJ whole genome shotgun (WGS) entry which is preliminary data.</text>
</comment>
<proteinExistence type="predicted"/>
<keyword evidence="2" id="KW-1185">Reference proteome</keyword>
<organism evidence="1 2">
    <name type="scientific">Dreissena polymorpha</name>
    <name type="common">Zebra mussel</name>
    <name type="synonym">Mytilus polymorpha</name>
    <dbReference type="NCBI Taxonomy" id="45954"/>
    <lineage>
        <taxon>Eukaryota</taxon>
        <taxon>Metazoa</taxon>
        <taxon>Spiralia</taxon>
        <taxon>Lophotrochozoa</taxon>
        <taxon>Mollusca</taxon>
        <taxon>Bivalvia</taxon>
        <taxon>Autobranchia</taxon>
        <taxon>Heteroconchia</taxon>
        <taxon>Euheterodonta</taxon>
        <taxon>Imparidentia</taxon>
        <taxon>Neoheterodontei</taxon>
        <taxon>Myida</taxon>
        <taxon>Dreissenoidea</taxon>
        <taxon>Dreissenidae</taxon>
        <taxon>Dreissena</taxon>
    </lineage>
</organism>
<sequence>MRSVNARGPLSAARAIADSMRRVHVEALQNDIQMTLDPREKSEFCYVPVPFVSSTYPDICENHLSVTRTAEFFQKTGALVLIASVNKELIDCVLEKATRLKEVGMTSSLHSRL</sequence>
<dbReference type="AlphaFoldDB" id="A0A9D4FWU9"/>
<dbReference type="Proteomes" id="UP000828390">
    <property type="component" value="Unassembled WGS sequence"/>
</dbReference>
<evidence type="ECO:0000313" key="2">
    <source>
        <dbReference type="Proteomes" id="UP000828390"/>
    </source>
</evidence>
<reference evidence="1" key="2">
    <citation type="submission" date="2020-11" db="EMBL/GenBank/DDBJ databases">
        <authorList>
            <person name="McCartney M.A."/>
            <person name="Auch B."/>
            <person name="Kono T."/>
            <person name="Mallez S."/>
            <person name="Becker A."/>
            <person name="Gohl D.M."/>
            <person name="Silverstein K.A.T."/>
            <person name="Koren S."/>
            <person name="Bechman K.B."/>
            <person name="Herman A."/>
            <person name="Abrahante J.E."/>
            <person name="Garbe J."/>
        </authorList>
    </citation>
    <scope>NUCLEOTIDE SEQUENCE</scope>
    <source>
        <strain evidence="1">Duluth1</strain>
        <tissue evidence="1">Whole animal</tissue>
    </source>
</reference>
<gene>
    <name evidence="1" type="ORF">DPMN_135063</name>
</gene>
<dbReference type="EMBL" id="JAIWYP010000006">
    <property type="protein sequence ID" value="KAH3806739.1"/>
    <property type="molecule type" value="Genomic_DNA"/>
</dbReference>
<name>A0A9D4FWU9_DREPO</name>
<protein>
    <submittedName>
        <fullName evidence="1">Uncharacterized protein</fullName>
    </submittedName>
</protein>
<reference evidence="1" key="1">
    <citation type="journal article" date="2019" name="bioRxiv">
        <title>The Genome of the Zebra Mussel, Dreissena polymorpha: A Resource for Invasive Species Research.</title>
        <authorList>
            <person name="McCartney M.A."/>
            <person name="Auch B."/>
            <person name="Kono T."/>
            <person name="Mallez S."/>
            <person name="Zhang Y."/>
            <person name="Obille A."/>
            <person name="Becker A."/>
            <person name="Abrahante J.E."/>
            <person name="Garbe J."/>
            <person name="Badalamenti J.P."/>
            <person name="Herman A."/>
            <person name="Mangelson H."/>
            <person name="Liachko I."/>
            <person name="Sullivan S."/>
            <person name="Sone E.D."/>
            <person name="Koren S."/>
            <person name="Silverstein K.A.T."/>
            <person name="Beckman K.B."/>
            <person name="Gohl D.M."/>
        </authorList>
    </citation>
    <scope>NUCLEOTIDE SEQUENCE</scope>
    <source>
        <strain evidence="1">Duluth1</strain>
        <tissue evidence="1">Whole animal</tissue>
    </source>
</reference>
<evidence type="ECO:0000313" key="1">
    <source>
        <dbReference type="EMBL" id="KAH3806739.1"/>
    </source>
</evidence>
<accession>A0A9D4FWU9</accession>